<keyword evidence="2" id="KW-0479">Metal-binding</keyword>
<evidence type="ECO:0000256" key="1">
    <source>
        <dbReference type="ARBA" id="ARBA00001968"/>
    </source>
</evidence>
<evidence type="ECO:0000259" key="3">
    <source>
        <dbReference type="Pfam" id="PF13359"/>
    </source>
</evidence>
<protein>
    <recommendedName>
        <fullName evidence="3">DDE Tnp4 domain-containing protein</fullName>
    </recommendedName>
</protein>
<evidence type="ECO:0000313" key="4">
    <source>
        <dbReference type="EMBL" id="KAJ8895681.1"/>
    </source>
</evidence>
<feature type="domain" description="DDE Tnp4" evidence="3">
    <location>
        <begin position="4"/>
        <end position="81"/>
    </location>
</feature>
<gene>
    <name evidence="4" type="ORF">PR048_001017</name>
</gene>
<evidence type="ECO:0000256" key="2">
    <source>
        <dbReference type="ARBA" id="ARBA00022723"/>
    </source>
</evidence>
<dbReference type="InterPro" id="IPR027806">
    <property type="entry name" value="HARBI1_dom"/>
</dbReference>
<comment type="caution">
    <text evidence="4">The sequence shown here is derived from an EMBL/GenBank/DDBJ whole genome shotgun (WGS) entry which is preliminary data.</text>
</comment>
<accession>A0ABQ9IGA4</accession>
<evidence type="ECO:0000313" key="5">
    <source>
        <dbReference type="Proteomes" id="UP001159363"/>
    </source>
</evidence>
<dbReference type="Pfam" id="PF13359">
    <property type="entry name" value="DDE_Tnp_4"/>
    <property type="match status" value="1"/>
</dbReference>
<name>A0ABQ9IGA4_9NEOP</name>
<proteinExistence type="predicted"/>
<dbReference type="EMBL" id="JARBHB010000001">
    <property type="protein sequence ID" value="KAJ8895681.1"/>
    <property type="molecule type" value="Genomic_DNA"/>
</dbReference>
<sequence length="110" mass="12833">MPIWCVADQAFPSSRLIRRAYAGHNLHEEKGVFNYRLSRARRTIENTFEILSTRWQIFQMRLQAQPQVVEKYVRACICLHNFIMKTCTEGTSQYCPSSYVDREEGNGAVL</sequence>
<keyword evidence="5" id="KW-1185">Reference proteome</keyword>
<reference evidence="4 5" key="1">
    <citation type="submission" date="2023-02" db="EMBL/GenBank/DDBJ databases">
        <title>LHISI_Scaffold_Assembly.</title>
        <authorList>
            <person name="Stuart O.P."/>
            <person name="Cleave R."/>
            <person name="Magrath M.J.L."/>
            <person name="Mikheyev A.S."/>
        </authorList>
    </citation>
    <scope>NUCLEOTIDE SEQUENCE [LARGE SCALE GENOMIC DNA]</scope>
    <source>
        <strain evidence="4">Daus_M_001</strain>
        <tissue evidence="4">Leg muscle</tissue>
    </source>
</reference>
<organism evidence="4 5">
    <name type="scientific">Dryococelus australis</name>
    <dbReference type="NCBI Taxonomy" id="614101"/>
    <lineage>
        <taxon>Eukaryota</taxon>
        <taxon>Metazoa</taxon>
        <taxon>Ecdysozoa</taxon>
        <taxon>Arthropoda</taxon>
        <taxon>Hexapoda</taxon>
        <taxon>Insecta</taxon>
        <taxon>Pterygota</taxon>
        <taxon>Neoptera</taxon>
        <taxon>Polyneoptera</taxon>
        <taxon>Phasmatodea</taxon>
        <taxon>Verophasmatodea</taxon>
        <taxon>Anareolatae</taxon>
        <taxon>Phasmatidae</taxon>
        <taxon>Eurycanthinae</taxon>
        <taxon>Dryococelus</taxon>
    </lineage>
</organism>
<comment type="cofactor">
    <cofactor evidence="1">
        <name>a divalent metal cation</name>
        <dbReference type="ChEBI" id="CHEBI:60240"/>
    </cofactor>
</comment>
<dbReference type="Proteomes" id="UP001159363">
    <property type="component" value="Chromosome 1"/>
</dbReference>